<dbReference type="GO" id="GO:0004521">
    <property type="term" value="F:RNA endonuclease activity"/>
    <property type="evidence" value="ECO:0007669"/>
    <property type="project" value="InterPro"/>
</dbReference>
<organism evidence="3 4">
    <name type="scientific">Caballeronia hypogeia</name>
    <dbReference type="NCBI Taxonomy" id="1777140"/>
    <lineage>
        <taxon>Bacteria</taxon>
        <taxon>Pseudomonadati</taxon>
        <taxon>Pseudomonadota</taxon>
        <taxon>Betaproteobacteria</taxon>
        <taxon>Burkholderiales</taxon>
        <taxon>Burkholderiaceae</taxon>
        <taxon>Caballeronia</taxon>
    </lineage>
</organism>
<dbReference type="CDD" id="cd00607">
    <property type="entry name" value="RNase_Sa"/>
    <property type="match status" value="1"/>
</dbReference>
<reference evidence="3" key="1">
    <citation type="submission" date="2016-01" db="EMBL/GenBank/DDBJ databases">
        <authorList>
            <person name="Peeters C."/>
        </authorList>
    </citation>
    <scope>NUCLEOTIDE SEQUENCE</scope>
    <source>
        <strain evidence="3">LMG 29322</strain>
    </source>
</reference>
<keyword evidence="2" id="KW-0378">Hydrolase</keyword>
<dbReference type="Gene3D" id="3.10.450.30">
    <property type="entry name" value="Microbial ribonucleases"/>
    <property type="match status" value="1"/>
</dbReference>
<accession>A0A158BUK4</accession>
<name>A0A158BUK4_9BURK</name>
<dbReference type="OrthoDB" id="5326845at2"/>
<protein>
    <submittedName>
        <fullName evidence="3">Exported ribonuclease</fullName>
    </submittedName>
</protein>
<comment type="caution">
    <text evidence="3">The sequence shown here is derived from an EMBL/GenBank/DDBJ whole genome shotgun (WGS) entry which is preliminary data.</text>
</comment>
<dbReference type="GO" id="GO:0016787">
    <property type="term" value="F:hydrolase activity"/>
    <property type="evidence" value="ECO:0007669"/>
    <property type="project" value="UniProtKB-KW"/>
</dbReference>
<keyword evidence="4" id="KW-1185">Reference proteome</keyword>
<gene>
    <name evidence="3" type="ORF">AWB79_04274</name>
</gene>
<dbReference type="InterPro" id="IPR016191">
    <property type="entry name" value="Ribonuclease/ribotoxin"/>
</dbReference>
<keyword evidence="1" id="KW-0540">Nuclease</keyword>
<evidence type="ECO:0000256" key="2">
    <source>
        <dbReference type="ARBA" id="ARBA00022801"/>
    </source>
</evidence>
<sequence length="156" mass="16215">MKRALVVSCIIVLGAIVGGCGKKGSESATAASGASASEAPVQPVQGASDAAAASGAQKAGPLGAVTKKALPAEAADTLRLIKAGGPYPYGEDGVLFRNSALMLPEHPRGYYRAYTVRTPGATDRGQRRIVCGGARKQIKDCYYTEDYYASFKRISE</sequence>
<evidence type="ECO:0000313" key="4">
    <source>
        <dbReference type="Proteomes" id="UP000054851"/>
    </source>
</evidence>
<dbReference type="GO" id="GO:0003723">
    <property type="term" value="F:RNA binding"/>
    <property type="evidence" value="ECO:0007669"/>
    <property type="project" value="InterPro"/>
</dbReference>
<dbReference type="SUPFAM" id="SSF53933">
    <property type="entry name" value="Microbial ribonucleases"/>
    <property type="match status" value="1"/>
</dbReference>
<dbReference type="InterPro" id="IPR000026">
    <property type="entry name" value="N1-like"/>
</dbReference>
<dbReference type="EMBL" id="FCOA02000014">
    <property type="protein sequence ID" value="SAK73660.1"/>
    <property type="molecule type" value="Genomic_DNA"/>
</dbReference>
<dbReference type="STRING" id="1777140.AWB79_04274"/>
<dbReference type="PROSITE" id="PS51257">
    <property type="entry name" value="PROKAR_LIPOPROTEIN"/>
    <property type="match status" value="1"/>
</dbReference>
<dbReference type="Proteomes" id="UP000054851">
    <property type="component" value="Unassembled WGS sequence"/>
</dbReference>
<proteinExistence type="predicted"/>
<dbReference type="RefSeq" id="WP_061169412.1">
    <property type="nucleotide sequence ID" value="NZ_FCOA02000014.1"/>
</dbReference>
<evidence type="ECO:0000313" key="3">
    <source>
        <dbReference type="EMBL" id="SAK73660.1"/>
    </source>
</evidence>
<evidence type="ECO:0000256" key="1">
    <source>
        <dbReference type="ARBA" id="ARBA00022722"/>
    </source>
</evidence>
<dbReference type="AlphaFoldDB" id="A0A158BUK4"/>
<dbReference type="Pfam" id="PF00545">
    <property type="entry name" value="Ribonuclease"/>
    <property type="match status" value="1"/>
</dbReference>